<dbReference type="PANTHER" id="PTHR15396">
    <property type="entry name" value="RIBONUCLEASE P PROTEIN SUBUNIT P40"/>
    <property type="match status" value="1"/>
</dbReference>
<dbReference type="PANTHER" id="PTHR15396:SF1">
    <property type="entry name" value="RIBONUCLEASE P PROTEIN SUBUNIT P40"/>
    <property type="match status" value="1"/>
</dbReference>
<dbReference type="Proteomes" id="UP000078561">
    <property type="component" value="Unassembled WGS sequence"/>
</dbReference>
<sequence length="377" mass="43858">MSQNIYLPHADSQASFCDLSYFDYGQHEKTWRKIVDQHPFNHKPIKVSMFLPYCSLGTIKKQFSQQQPFYYNVILSMVDLLDPAFYERYIKSTANGRLLLHTKRNRLDSDTVIVLDLQGHLIFSMDKSTYESFGIVGKAQRDMDRKKSRYVVEIDLAETGPGTKMYDRLKWCFENTLTEEYEMVATFVDQGSTKEITWAGNVVARKQVMEMELEEIGPIDIPQWTANLEKDLAKDTMDAQWEQDALQAMEWIGLAQLDASRIKTSSKVDPFISTFQPPLPVTHNQFGTKITWTGLIAPCYIMNLLVTLRKLMISGIVQDWASFSVWGYRDSPYTWGNRQHYYRLNGENDYTFLLFPPHVNQQSFISMQMFGSQHIFR</sequence>
<name>A0A163MTG3_ABSGL</name>
<protein>
    <submittedName>
        <fullName evidence="1">Uncharacterized protein</fullName>
    </submittedName>
</protein>
<dbReference type="GO" id="GO:0030681">
    <property type="term" value="C:multimeric ribonuclease P complex"/>
    <property type="evidence" value="ECO:0007669"/>
    <property type="project" value="TreeGrafter"/>
</dbReference>
<dbReference type="GO" id="GO:0000171">
    <property type="term" value="F:ribonuclease MRP activity"/>
    <property type="evidence" value="ECO:0007669"/>
    <property type="project" value="TreeGrafter"/>
</dbReference>
<reference evidence="1" key="1">
    <citation type="submission" date="2016-04" db="EMBL/GenBank/DDBJ databases">
        <authorList>
            <person name="Evans L.H."/>
            <person name="Alamgir A."/>
            <person name="Owens N."/>
            <person name="Weber N.D."/>
            <person name="Virtaneva K."/>
            <person name="Barbian K."/>
            <person name="Babar A."/>
            <person name="Rosenke K."/>
        </authorList>
    </citation>
    <scope>NUCLEOTIDE SEQUENCE [LARGE SCALE GENOMIC DNA]</scope>
    <source>
        <strain evidence="1">CBS 101.48</strain>
    </source>
</reference>
<dbReference type="InterPro" id="IPR013893">
    <property type="entry name" value="RNase_P_Rpp40"/>
</dbReference>
<dbReference type="GO" id="GO:0004526">
    <property type="term" value="F:ribonuclease P activity"/>
    <property type="evidence" value="ECO:0007669"/>
    <property type="project" value="TreeGrafter"/>
</dbReference>
<proteinExistence type="predicted"/>
<dbReference type="GO" id="GO:0000172">
    <property type="term" value="C:ribonuclease MRP complex"/>
    <property type="evidence" value="ECO:0007669"/>
    <property type="project" value="TreeGrafter"/>
</dbReference>
<dbReference type="InParanoid" id="A0A163MTG3"/>
<dbReference type="AlphaFoldDB" id="A0A163MTG3"/>
<gene>
    <name evidence="1" type="primary">ABSGL_14174.1 scaffold 14385</name>
</gene>
<dbReference type="OrthoDB" id="63112at2759"/>
<organism evidence="1">
    <name type="scientific">Absidia glauca</name>
    <name type="common">Pin mould</name>
    <dbReference type="NCBI Taxonomy" id="4829"/>
    <lineage>
        <taxon>Eukaryota</taxon>
        <taxon>Fungi</taxon>
        <taxon>Fungi incertae sedis</taxon>
        <taxon>Mucoromycota</taxon>
        <taxon>Mucoromycotina</taxon>
        <taxon>Mucoromycetes</taxon>
        <taxon>Mucorales</taxon>
        <taxon>Cunninghamellaceae</taxon>
        <taxon>Absidia</taxon>
    </lineage>
</organism>
<accession>A0A163MTG3</accession>
<dbReference type="EMBL" id="LT554895">
    <property type="protein sequence ID" value="SAM08511.1"/>
    <property type="molecule type" value="Genomic_DNA"/>
</dbReference>
<dbReference type="GO" id="GO:0001682">
    <property type="term" value="P:tRNA 5'-leader removal"/>
    <property type="evidence" value="ECO:0007669"/>
    <property type="project" value="InterPro"/>
</dbReference>
<keyword evidence="2" id="KW-1185">Reference proteome</keyword>
<dbReference type="STRING" id="4829.A0A163MTG3"/>
<evidence type="ECO:0000313" key="1">
    <source>
        <dbReference type="EMBL" id="SAM08511.1"/>
    </source>
</evidence>
<dbReference type="Pfam" id="PF08584">
    <property type="entry name" value="Ribonuc_P_40"/>
    <property type="match status" value="1"/>
</dbReference>
<dbReference type="OMA" id="HAYNCRV"/>
<dbReference type="GO" id="GO:0000447">
    <property type="term" value="P:endonucleolytic cleavage in ITS1 to separate SSU-rRNA from 5.8S rRNA and LSU-rRNA from tricistronic rRNA transcript (SSU-rRNA, 5.8S rRNA, LSU-rRNA)"/>
    <property type="evidence" value="ECO:0007669"/>
    <property type="project" value="TreeGrafter"/>
</dbReference>
<evidence type="ECO:0000313" key="2">
    <source>
        <dbReference type="Proteomes" id="UP000078561"/>
    </source>
</evidence>